<comment type="similarity">
    <text evidence="2">Belongs to the reoviridae RNA-directed RNA polymerase family.</text>
</comment>
<sequence>MMDHVYQGLSQSLRDFIPFLRGEKDINDNDFSQASADWHGHQRSYATSLLSKIPFTTCIRVSHEIFVRRDWRKYYRIDESGRVRRVPVIDDEDVFVPNADIRPLLIPMRSQPDYGILHPDIQSGADAGVGSDRMAAAFFKTASSQVRQLKMDVSRPLLALLLAWCSEGSTSRVITDISTSRDIATCPPLHALQQVLSYYTKDNVPLLPTMIVRSGPLWIVPPTGKSIPSHIPLLIADLVNLSILGYVCNIDDELLACGVEVFLAAARSESYSHTLLACKALFPALSLHALYRDGFIGGKVPVMEWAEPRNKYTFKWVGSRVISADILNMPPVDYTDVDRICERYGLGIIKTRIGKHVSACNMHNHASMKLVRDVMALTSGTFIVRSATESVLKEYAQPPLIKQPIRESDWSGYIGNVRYLKATAPGPAQYLWSRWRDAAMRLLASPRLDDPLSQAILRTQYVTARGGSGANMRDALISAGAKLPNYAGVGVKMSTKIVQVAQIADLPFELQAAGVDAAVAMGSRNQVQRRTRVIMPLSPIQQNVSAIHTITADVINKAMNLSTTSGSAVHEKVVPLLMYASIPPNRVINIDIKACDASITPDYFLSVICGAIHHGLSNEAGYSPFMGVPPADVIDATFPTNPGRRRITGKQNMVQHLARLYKKPFQYDVNDPFSPGNKFQFDTTVFPSGSTATSTEHTANNSTMFDYFLTHYVPQNAQSPTLKHIVRGMSIQRNYVCQGDDGICILDHYGGRRVSNEDINEFIKLLIDYGGLFGWRYDIDFHGNAEFLKLCCLLGCRVPNASRHAPVGREHATADASEAWPGMIDIVIGMYVNGISDAYDWRKWLRFTWALLCFVSRASINQLDRRITVQFPVWTFVYLGVPPISAFGSGPYMFSSYMPQGDLGIYSLITLRKEWIMQRCVDLNYSTTHVSRAFGDCDVRKLFAGLGIYAGYYAAQMPRTPPRQRQSTTPEVREEFIGALNRFLFYDKELTRRVERGRMLWDKFGQTIAGKYIRRVPSLRDVPSKWFSDAREADTATQGDIFRLASDLERRFKLHPQHFSDLLEAYLRVEWDAGDVVPPAIDPDVPVVAGIDLTNDDLFFKLVSVGPLMQSVRRYFQQTLFVGKTVSGMDVEHLDATLLRLKILGAPPEAFKGVLQMAGFSDTQANEIYSKVVIADARLVQIARVVNLHVPDKWMLLNFDYLLRDVISHQQLLITDRNSKLPARRPWMRAILKFLGAGVVMTQVGPVRYMYVKQIKGGGAALSNLFEMWMRKV</sequence>
<evidence type="ECO:0000256" key="8">
    <source>
        <dbReference type="ARBA" id="ARBA00022844"/>
    </source>
</evidence>
<evidence type="ECO:0000313" key="12">
    <source>
        <dbReference type="Proteomes" id="UP000166492"/>
    </source>
</evidence>
<dbReference type="GO" id="GO:0003968">
    <property type="term" value="F:RNA-directed RNA polymerase activity"/>
    <property type="evidence" value="ECO:0007669"/>
    <property type="project" value="UniProtKB-KW"/>
</dbReference>
<evidence type="ECO:0000256" key="1">
    <source>
        <dbReference type="ARBA" id="ARBA00004328"/>
    </source>
</evidence>
<reference evidence="12" key="1">
    <citation type="journal article" date="2013" name="J. Gen. Virol.">
        <title>Quantitative in vivo and in vitro characterization of co-infection by two genetically distant grass carp reoviruses.</title>
        <authorList>
            <person name="Wang T."/>
            <person name="Li J."/>
            <person name="Lu L."/>
        </authorList>
    </citation>
    <scope>NUCLEOTIDE SEQUENCE [LARGE SCALE GENOMIC DNA]</scope>
</reference>
<feature type="domain" description="RdRp catalytic" evidence="10">
    <location>
        <begin position="561"/>
        <end position="798"/>
    </location>
</feature>
<dbReference type="InterPro" id="IPR007097">
    <property type="entry name" value="RNA-dir_pol_reovirus"/>
</dbReference>
<evidence type="ECO:0000256" key="2">
    <source>
        <dbReference type="ARBA" id="ARBA00009581"/>
    </source>
</evidence>
<dbReference type="GO" id="GO:0019079">
    <property type="term" value="P:viral genome replication"/>
    <property type="evidence" value="ECO:0007669"/>
    <property type="project" value="InterPro"/>
</dbReference>
<evidence type="ECO:0000256" key="7">
    <source>
        <dbReference type="ARBA" id="ARBA00022741"/>
    </source>
</evidence>
<organism evidence="11 12">
    <name type="scientific">Grass carp reovirus</name>
    <name type="common">GCRV</name>
    <dbReference type="NCBI Taxonomy" id="128987"/>
    <lineage>
        <taxon>Viruses</taxon>
        <taxon>Riboviria</taxon>
        <taxon>Orthornavirae</taxon>
        <taxon>Duplornaviricota</taxon>
        <taxon>Resentoviricetes</taxon>
        <taxon>Reovirales</taxon>
        <taxon>Spinareoviridae</taxon>
        <taxon>Aquareovirus</taxon>
        <taxon>Aquareovirus ctenopharyngodontis</taxon>
    </lineage>
</organism>
<keyword evidence="6" id="KW-0548">Nucleotidyltransferase</keyword>
<dbReference type="Proteomes" id="UP000166492">
    <property type="component" value="Genome"/>
</dbReference>
<keyword evidence="5" id="KW-0808">Transferase</keyword>
<dbReference type="GO" id="GO:0000166">
    <property type="term" value="F:nucleotide binding"/>
    <property type="evidence" value="ECO:0007669"/>
    <property type="project" value="UniProtKB-KW"/>
</dbReference>
<evidence type="ECO:0000259" key="10">
    <source>
        <dbReference type="PROSITE" id="PS50523"/>
    </source>
</evidence>
<accession>A0A0C5Q4K1</accession>
<evidence type="ECO:0000256" key="3">
    <source>
        <dbReference type="ARBA" id="ARBA00012494"/>
    </source>
</evidence>
<dbReference type="GO" id="GO:0019013">
    <property type="term" value="C:viral nucleocapsid"/>
    <property type="evidence" value="ECO:0007669"/>
    <property type="project" value="InterPro"/>
</dbReference>
<proteinExistence type="inferred from homology"/>
<dbReference type="InterPro" id="IPR043502">
    <property type="entry name" value="DNA/RNA_pol_sf"/>
</dbReference>
<evidence type="ECO:0000256" key="6">
    <source>
        <dbReference type="ARBA" id="ARBA00022695"/>
    </source>
</evidence>
<dbReference type="PROSITE" id="PS50523">
    <property type="entry name" value="RDRP_DSRNA_REO"/>
    <property type="match status" value="1"/>
</dbReference>
<evidence type="ECO:0000256" key="4">
    <source>
        <dbReference type="ARBA" id="ARBA00022484"/>
    </source>
</evidence>
<keyword evidence="7" id="KW-0547">Nucleotide-binding</keyword>
<keyword evidence="4" id="KW-0696">RNA-directed RNA polymerase</keyword>
<dbReference type="GO" id="GO:0003723">
    <property type="term" value="F:RNA binding"/>
    <property type="evidence" value="ECO:0007669"/>
    <property type="project" value="InterPro"/>
</dbReference>
<evidence type="ECO:0000313" key="11">
    <source>
        <dbReference type="EMBL" id="AJQ21748.1"/>
    </source>
</evidence>
<evidence type="ECO:0000256" key="9">
    <source>
        <dbReference type="ARBA" id="ARBA00022953"/>
    </source>
</evidence>
<name>A0A0C5Q4K1_GCRV</name>
<keyword evidence="9" id="KW-0693">Viral RNA replication</keyword>
<dbReference type="InterPro" id="IPR012915">
    <property type="entry name" value="RdRP_5"/>
</dbReference>
<dbReference type="Pfam" id="PF07925">
    <property type="entry name" value="RdRP_5"/>
    <property type="match status" value="1"/>
</dbReference>
<dbReference type="Gene3D" id="3.90.1850.10">
    <property type="entry name" value="RNA-directed RNA polymerase lambda-3"/>
    <property type="match status" value="1"/>
</dbReference>
<evidence type="ECO:0000256" key="5">
    <source>
        <dbReference type="ARBA" id="ARBA00022679"/>
    </source>
</evidence>
<comment type="subcellular location">
    <subcellularLocation>
        <location evidence="1">Virion</location>
    </subcellularLocation>
</comment>
<dbReference type="SUPFAM" id="SSF56672">
    <property type="entry name" value="DNA/RNA polymerases"/>
    <property type="match status" value="1"/>
</dbReference>
<protein>
    <recommendedName>
        <fullName evidence="3">RNA-directed RNA polymerase</fullName>
        <ecNumber evidence="3">2.7.7.48</ecNumber>
    </recommendedName>
</protein>
<dbReference type="EMBL" id="KM880066">
    <property type="protein sequence ID" value="AJQ21748.1"/>
    <property type="molecule type" value="Genomic_RNA"/>
</dbReference>
<keyword evidence="8" id="KW-0946">Virion</keyword>
<dbReference type="EC" id="2.7.7.48" evidence="3"/>